<feature type="domain" description="FHA" evidence="2">
    <location>
        <begin position="221"/>
        <end position="289"/>
    </location>
</feature>
<feature type="compositionally biased region" description="Basic and acidic residues" evidence="1">
    <location>
        <begin position="683"/>
        <end position="695"/>
    </location>
</feature>
<dbReference type="SMART" id="SM00240">
    <property type="entry name" value="FHA"/>
    <property type="match status" value="1"/>
</dbReference>
<accession>A0ABP1S786</accession>
<feature type="region of interest" description="Disordered" evidence="1">
    <location>
        <begin position="1"/>
        <end position="165"/>
    </location>
</feature>
<dbReference type="Pfam" id="PF00498">
    <property type="entry name" value="FHA"/>
    <property type="match status" value="1"/>
</dbReference>
<gene>
    <name evidence="3" type="ORF">ODALV1_LOCUS30477</name>
</gene>
<feature type="compositionally biased region" description="Acidic residues" evidence="1">
    <location>
        <begin position="19"/>
        <end position="63"/>
    </location>
</feature>
<evidence type="ECO:0000259" key="2">
    <source>
        <dbReference type="PROSITE" id="PS50006"/>
    </source>
</evidence>
<feature type="compositionally biased region" description="Low complexity" evidence="1">
    <location>
        <begin position="127"/>
        <end position="165"/>
    </location>
</feature>
<dbReference type="InterPro" id="IPR000253">
    <property type="entry name" value="FHA_dom"/>
</dbReference>
<sequence>MEDPDDSAISSTSDRRDEESGDEEDDEIEVEDADEIDVEEADEKEDGEDNDEDNVDNDDDDADSSLSPPPSEDARDGHISSTVEAQDEDSDSTQTGPEPKTDDDGFAQPKVPPLHHLTQLASAARFSPFSGSASGSKQSSSSTGSDSSHELSPYSSPSSSPKPNLSYEEQQKFNAMVSTLSYNPPSHAAPKADQRYTLDVLRNGAIVESKRFLVTDQKGYYIVGRIPGCDIVAANPSVSRLHAILQFVKVNGPTGGADKDKEMTNPQETGLYLYDLNSTHGTFINKNQIYPYKFYRVRVGHLLKFGTSHRMYIVSGPSEDEEQESEKSVSELQSEKLAKELERKRLEEEDQLKRNPEQIPMRDVEKDGISWGMADDAEEETDIQINPFAVDYEASELMLNDPKKSLRSWFEREGFDLDYEMLEKVKGQFVCRIGLPLNGIKAPLVYAESEVKFKKKEAALDAAMKGCQILDTHGLLRGSNQESRKRKEKKYEDDDYYSSDEDTFLDRTGTIEKKREKRMRMAGKLEQKVDTYDTLCAKHSELKAEIADLQSKLDKSSRLKNRRGGEDSSSSSGGADDEDEEMDVDDYVKMLKTGAFDTKKLRARLKEATEELEKNQKLIDFTKPVELPSYLKPAACDIVPSLPSYSAPKKEGKSPSKESKSGSKLEEWFPDKEDSTARSPFSVEEREKPSHRKSEPPVVGPMRLSFLSTKQRLYGLIKKPSALSSLKTTVGAPPPSAAASRADDDDEEDSEEDSEEEKEVEVDVEKKDESDQDVKVAEEEKEPTKIDTQPEKEKHKSSGKKKRHHRHKHHHHHHGKKQKRNEGSSYDASDPNYSTWVPPSNQKGDGRTSLNEKLGY</sequence>
<dbReference type="SUPFAM" id="SSF49879">
    <property type="entry name" value="SMAD/FHA domain"/>
    <property type="match status" value="1"/>
</dbReference>
<feature type="region of interest" description="Disordered" evidence="1">
    <location>
        <begin position="641"/>
        <end position="703"/>
    </location>
</feature>
<name>A0ABP1S786_9HEXA</name>
<evidence type="ECO:0000313" key="4">
    <source>
        <dbReference type="Proteomes" id="UP001642540"/>
    </source>
</evidence>
<feature type="compositionally biased region" description="Basic and acidic residues" evidence="1">
    <location>
        <begin position="648"/>
        <end position="676"/>
    </location>
</feature>
<feature type="compositionally biased region" description="Basic residues" evidence="1">
    <location>
        <begin position="797"/>
        <end position="819"/>
    </location>
</feature>
<proteinExistence type="predicted"/>
<dbReference type="PANTHER" id="PTHR23308">
    <property type="entry name" value="NUCLEAR INHIBITOR OF PROTEIN PHOSPHATASE-1"/>
    <property type="match status" value="1"/>
</dbReference>
<dbReference type="InterPro" id="IPR008984">
    <property type="entry name" value="SMAD_FHA_dom_sf"/>
</dbReference>
<evidence type="ECO:0000256" key="1">
    <source>
        <dbReference type="SAM" id="MobiDB-lite"/>
    </source>
</evidence>
<evidence type="ECO:0000313" key="3">
    <source>
        <dbReference type="EMBL" id="CAL8145396.1"/>
    </source>
</evidence>
<dbReference type="Proteomes" id="UP001642540">
    <property type="component" value="Unassembled WGS sequence"/>
</dbReference>
<dbReference type="InterPro" id="IPR050923">
    <property type="entry name" value="Cell_Proc_Reg/RNA_Proc"/>
</dbReference>
<protein>
    <recommendedName>
        <fullName evidence="2">FHA domain-containing protein</fullName>
    </recommendedName>
</protein>
<feature type="compositionally biased region" description="Basic and acidic residues" evidence="1">
    <location>
        <begin position="761"/>
        <end position="796"/>
    </location>
</feature>
<feature type="region of interest" description="Disordered" evidence="1">
    <location>
        <begin position="720"/>
        <end position="856"/>
    </location>
</feature>
<reference evidence="3 4" key="1">
    <citation type="submission" date="2024-08" db="EMBL/GenBank/DDBJ databases">
        <authorList>
            <person name="Cucini C."/>
            <person name="Frati F."/>
        </authorList>
    </citation>
    <scope>NUCLEOTIDE SEQUENCE [LARGE SCALE GENOMIC DNA]</scope>
</reference>
<feature type="region of interest" description="Disordered" evidence="1">
    <location>
        <begin position="555"/>
        <end position="582"/>
    </location>
</feature>
<keyword evidence="4" id="KW-1185">Reference proteome</keyword>
<dbReference type="Gene3D" id="2.60.200.20">
    <property type="match status" value="1"/>
</dbReference>
<feature type="compositionally biased region" description="Polar residues" evidence="1">
    <location>
        <begin position="823"/>
        <end position="856"/>
    </location>
</feature>
<feature type="compositionally biased region" description="Acidic residues" evidence="1">
    <location>
        <begin position="743"/>
        <end position="760"/>
    </location>
</feature>
<dbReference type="PROSITE" id="PS50006">
    <property type="entry name" value="FHA_DOMAIN"/>
    <property type="match status" value="1"/>
</dbReference>
<dbReference type="CDD" id="cd22677">
    <property type="entry name" value="FHA_Kanadaptin"/>
    <property type="match status" value="1"/>
</dbReference>
<organism evidence="3 4">
    <name type="scientific">Orchesella dallaii</name>
    <dbReference type="NCBI Taxonomy" id="48710"/>
    <lineage>
        <taxon>Eukaryota</taxon>
        <taxon>Metazoa</taxon>
        <taxon>Ecdysozoa</taxon>
        <taxon>Arthropoda</taxon>
        <taxon>Hexapoda</taxon>
        <taxon>Collembola</taxon>
        <taxon>Entomobryomorpha</taxon>
        <taxon>Entomobryoidea</taxon>
        <taxon>Orchesellidae</taxon>
        <taxon>Orchesellinae</taxon>
        <taxon>Orchesella</taxon>
    </lineage>
</organism>
<comment type="caution">
    <text evidence="3">The sequence shown here is derived from an EMBL/GenBank/DDBJ whole genome shotgun (WGS) entry which is preliminary data.</text>
</comment>
<dbReference type="EMBL" id="CAXLJM020000164">
    <property type="protein sequence ID" value="CAL8145396.1"/>
    <property type="molecule type" value="Genomic_DNA"/>
</dbReference>